<dbReference type="PROSITE" id="PS51096">
    <property type="entry name" value="PTS_EIIA_TYPE_4"/>
    <property type="match status" value="1"/>
</dbReference>
<evidence type="ECO:0000256" key="5">
    <source>
        <dbReference type="ARBA" id="ARBA00046577"/>
    </source>
</evidence>
<proteinExistence type="predicted"/>
<dbReference type="SUPFAM" id="SSF53062">
    <property type="entry name" value="PTS system fructose IIA component-like"/>
    <property type="match status" value="1"/>
</dbReference>
<dbReference type="InterPro" id="IPR012844">
    <property type="entry name" value="DhaM_N"/>
</dbReference>
<organism evidence="7 8">
    <name type="scientific">Halosimplex litoreum</name>
    <dbReference type="NCBI Taxonomy" id="1198301"/>
    <lineage>
        <taxon>Archaea</taxon>
        <taxon>Methanobacteriati</taxon>
        <taxon>Methanobacteriota</taxon>
        <taxon>Stenosarchaea group</taxon>
        <taxon>Halobacteria</taxon>
        <taxon>Halobacteriales</taxon>
        <taxon>Haloarculaceae</taxon>
        <taxon>Halosimplex</taxon>
    </lineage>
</organism>
<dbReference type="Gene3D" id="3.40.50.510">
    <property type="entry name" value="Phosphotransferase system, mannose-type IIA component"/>
    <property type="match status" value="1"/>
</dbReference>
<dbReference type="Proteomes" id="UP000595001">
    <property type="component" value="Chromosome"/>
</dbReference>
<dbReference type="InterPro" id="IPR004701">
    <property type="entry name" value="PTS_EIIA_man-typ"/>
</dbReference>
<dbReference type="GeneID" id="60586942"/>
<protein>
    <recommendedName>
        <fullName evidence="3">phosphoenolpyruvate--glycerone phosphotransferase</fullName>
        <ecNumber evidence="3">2.7.1.121</ecNumber>
    </recommendedName>
</protein>
<feature type="domain" description="PTS EIIA type-4" evidence="6">
    <location>
        <begin position="1"/>
        <end position="126"/>
    </location>
</feature>
<comment type="function">
    <text evidence="2">Component of the dihydroxyacetone kinase complex, which is responsible for the phosphoenolpyruvate (PEP)-dependent phosphorylation of dihydroxyacetone. DhaM serves as the phosphoryl donor. Is phosphorylated by phosphoenolpyruvate in an EI- and HPr-dependent reaction, and a phosphorelay system on histidine residues finally leads to phosphoryl transfer to DhaL and dihydroxyacetone.</text>
</comment>
<dbReference type="Pfam" id="PF03610">
    <property type="entry name" value="EIIA-man"/>
    <property type="match status" value="1"/>
</dbReference>
<dbReference type="PANTHER" id="PTHR38594">
    <property type="entry name" value="PEP-DEPENDENT DIHYDROXYACETONE KINASE, PHOSPHORYL DONOR SUBUNIT DHAM"/>
    <property type="match status" value="1"/>
</dbReference>
<dbReference type="GO" id="GO:0016020">
    <property type="term" value="C:membrane"/>
    <property type="evidence" value="ECO:0007669"/>
    <property type="project" value="InterPro"/>
</dbReference>
<dbReference type="OrthoDB" id="306716at2157"/>
<sequence>MIGLVVVSHSERAADGIAEVAAEMGGETHIEPVGGDGRGGIGTVPDDIEAALAAVDDGEGVVVLVDLGSAVMNAEVAIEMADTEAVVADAPVLEGAVNAAVAATSPTATLDTVRERAEAAREIDKL</sequence>
<dbReference type="InterPro" id="IPR039643">
    <property type="entry name" value="DhaM"/>
</dbReference>
<dbReference type="InterPro" id="IPR036662">
    <property type="entry name" value="PTS_EIIA_man-typ_sf"/>
</dbReference>
<evidence type="ECO:0000256" key="2">
    <source>
        <dbReference type="ARBA" id="ARBA00002788"/>
    </source>
</evidence>
<evidence type="ECO:0000256" key="1">
    <source>
        <dbReference type="ARBA" id="ARBA00001113"/>
    </source>
</evidence>
<dbReference type="KEGG" id="hlt:I7X12_00575"/>
<evidence type="ECO:0000313" key="7">
    <source>
        <dbReference type="EMBL" id="QPV63162.1"/>
    </source>
</evidence>
<name>A0A7T3KVD4_9EURY</name>
<dbReference type="NCBIfam" id="TIGR02364">
    <property type="entry name" value="dha_pts"/>
    <property type="match status" value="1"/>
</dbReference>
<accession>A0A7T3KVD4</accession>
<keyword evidence="4" id="KW-0808">Transferase</keyword>
<evidence type="ECO:0000256" key="3">
    <source>
        <dbReference type="ARBA" id="ARBA00012095"/>
    </source>
</evidence>
<dbReference type="AlphaFoldDB" id="A0A7T3KVD4"/>
<dbReference type="PANTHER" id="PTHR38594:SF1">
    <property type="entry name" value="PEP-DEPENDENT DIHYDROXYACETONE KINASE, PHOSPHORYL DONOR SUBUNIT DHAM"/>
    <property type="match status" value="1"/>
</dbReference>
<dbReference type="GO" id="GO:0047324">
    <property type="term" value="F:phosphoenolpyruvate-glycerone phosphotransferase activity"/>
    <property type="evidence" value="ECO:0007669"/>
    <property type="project" value="UniProtKB-EC"/>
</dbReference>
<dbReference type="EMBL" id="CP065856">
    <property type="protein sequence ID" value="QPV63162.1"/>
    <property type="molecule type" value="Genomic_DNA"/>
</dbReference>
<dbReference type="RefSeq" id="WP_198061955.1">
    <property type="nucleotide sequence ID" value="NZ_CP065856.1"/>
</dbReference>
<evidence type="ECO:0000313" key="8">
    <source>
        <dbReference type="Proteomes" id="UP000595001"/>
    </source>
</evidence>
<keyword evidence="8" id="KW-1185">Reference proteome</keyword>
<evidence type="ECO:0000256" key="4">
    <source>
        <dbReference type="ARBA" id="ARBA00022679"/>
    </source>
</evidence>
<reference evidence="7 8" key="1">
    <citation type="submission" date="2020-12" db="EMBL/GenBank/DDBJ databases">
        <title>Halosimplex halophilum sp. nov. and Halosimplex salinum sp. nov., two new members of the genus Halosimplex.</title>
        <authorList>
            <person name="Cui H.L."/>
        </authorList>
    </citation>
    <scope>NUCLEOTIDE SEQUENCE [LARGE SCALE GENOMIC DNA]</scope>
    <source>
        <strain evidence="7 8">YGH94</strain>
    </source>
</reference>
<gene>
    <name evidence="7" type="ORF">I7X12_00575</name>
</gene>
<dbReference type="GO" id="GO:0009401">
    <property type="term" value="P:phosphoenolpyruvate-dependent sugar phosphotransferase system"/>
    <property type="evidence" value="ECO:0007669"/>
    <property type="project" value="InterPro"/>
</dbReference>
<comment type="catalytic activity">
    <reaction evidence="1">
        <text>dihydroxyacetone + phosphoenolpyruvate = dihydroxyacetone phosphate + pyruvate</text>
        <dbReference type="Rhea" id="RHEA:18381"/>
        <dbReference type="ChEBI" id="CHEBI:15361"/>
        <dbReference type="ChEBI" id="CHEBI:16016"/>
        <dbReference type="ChEBI" id="CHEBI:57642"/>
        <dbReference type="ChEBI" id="CHEBI:58702"/>
        <dbReference type="EC" id="2.7.1.121"/>
    </reaction>
</comment>
<comment type="subunit">
    <text evidence="5">Homodimer. The dihydroxyacetone kinase complex is composed of a homodimer of DhaM, a homodimer of DhaK and the subunit DhaL.</text>
</comment>
<evidence type="ECO:0000259" key="6">
    <source>
        <dbReference type="PROSITE" id="PS51096"/>
    </source>
</evidence>
<dbReference type="GO" id="GO:0019563">
    <property type="term" value="P:glycerol catabolic process"/>
    <property type="evidence" value="ECO:0007669"/>
    <property type="project" value="InterPro"/>
</dbReference>
<dbReference type="EC" id="2.7.1.121" evidence="3"/>